<evidence type="ECO:0000256" key="4">
    <source>
        <dbReference type="ARBA" id="ARBA00022989"/>
    </source>
</evidence>
<dbReference type="PANTHER" id="PTHR23037">
    <property type="entry name" value="CYTOKINE RECEPTOR"/>
    <property type="match status" value="1"/>
</dbReference>
<evidence type="ECO:0000259" key="11">
    <source>
        <dbReference type="Pfam" id="PF18611"/>
    </source>
</evidence>
<evidence type="ECO:0000313" key="12">
    <source>
        <dbReference type="EMBL" id="KAF6394726.1"/>
    </source>
</evidence>
<comment type="caution">
    <text evidence="12">The sequence shown here is derived from an EMBL/GenBank/DDBJ whole genome shotgun (WGS) entry which is preliminary data.</text>
</comment>
<protein>
    <recommendedName>
        <fullName evidence="14">Interleukin 3 receptor subunit alpha</fullName>
    </recommendedName>
</protein>
<keyword evidence="2 8" id="KW-0812">Transmembrane</keyword>
<dbReference type="InterPro" id="IPR003532">
    <property type="entry name" value="Short_hematopoietin_rcpt_2_CS"/>
</dbReference>
<gene>
    <name evidence="12" type="ORF">HJG63_010051</name>
</gene>
<dbReference type="GO" id="GO:0004896">
    <property type="term" value="F:cytokine receptor activity"/>
    <property type="evidence" value="ECO:0007669"/>
    <property type="project" value="InterPro"/>
</dbReference>
<reference evidence="12 13" key="1">
    <citation type="journal article" date="2020" name="Nature">
        <title>Six reference-quality genomes reveal evolution of bat adaptations.</title>
        <authorList>
            <person name="Jebb D."/>
            <person name="Huang Z."/>
            <person name="Pippel M."/>
            <person name="Hughes G.M."/>
            <person name="Lavrichenko K."/>
            <person name="Devanna P."/>
            <person name="Winkler S."/>
            <person name="Jermiin L.S."/>
            <person name="Skirmuntt E.C."/>
            <person name="Katzourakis A."/>
            <person name="Burkitt-Gray L."/>
            <person name="Ray D.A."/>
            <person name="Sullivan K.A.M."/>
            <person name="Roscito J.G."/>
            <person name="Kirilenko B.M."/>
            <person name="Davalos L.M."/>
            <person name="Corthals A.P."/>
            <person name="Power M.L."/>
            <person name="Jones G."/>
            <person name="Ransome R.D."/>
            <person name="Dechmann D.K.N."/>
            <person name="Locatelli A.G."/>
            <person name="Puechmaille S.J."/>
            <person name="Fedrigo O."/>
            <person name="Jarvis E.D."/>
            <person name="Hiller M."/>
            <person name="Vernes S.C."/>
            <person name="Myers E.W."/>
            <person name="Teeling E.C."/>
        </authorList>
    </citation>
    <scope>NUCLEOTIDE SEQUENCE [LARGE SCALE GENOMIC DNA]</scope>
    <source>
        <strain evidence="12">MRouAeg1</strain>
        <tissue evidence="12">Muscle</tissue>
    </source>
</reference>
<evidence type="ECO:0000259" key="10">
    <source>
        <dbReference type="Pfam" id="PF09240"/>
    </source>
</evidence>
<feature type="domain" description="Type I cytokine receptor cytokine-binding" evidence="10">
    <location>
        <begin position="113"/>
        <end position="201"/>
    </location>
</feature>
<sequence>MARIWLLLVLTPVSCLLQTDEDPDAPIKNVRMEAARKMLTWDVTGNVSEIRCSRNGAFSVRARNNRYCQFHVLMRCEASNYTVTVTLRDGSVFSTWTQYPKQEGEPESAARHLECRVHDVHLLTCGWQVGRAAPRDVQYHLYLENVKTHQRWPCPRYVADERGTRTQCRFSNISGFADAAQHRFVVNGTSKDAAVRCSERVTLLADIEKLSPPNMTASCNQSNSIMTWKMSSLFQTDFNYELEIRKGADAPYTEVLWETSFVLQSPRAYTARIRALVAGQSPGEWSAPQRFECDQEEDARLHVWVILSVTAVATLLTVGVAVLLYKGCSVRQRLFPPIPQMKDPLGDNAHTEKMMTWESSRAGQEECPVAAVQVLGEA</sequence>
<evidence type="ECO:0000256" key="3">
    <source>
        <dbReference type="ARBA" id="ARBA00022729"/>
    </source>
</evidence>
<proteinExistence type="predicted"/>
<evidence type="ECO:0000256" key="7">
    <source>
        <dbReference type="ARBA" id="ARBA00023180"/>
    </source>
</evidence>
<organism evidence="12 13">
    <name type="scientific">Rousettus aegyptiacus</name>
    <name type="common">Egyptian fruit bat</name>
    <name type="synonym">Pteropus aegyptiacus</name>
    <dbReference type="NCBI Taxonomy" id="9407"/>
    <lineage>
        <taxon>Eukaryota</taxon>
        <taxon>Metazoa</taxon>
        <taxon>Chordata</taxon>
        <taxon>Craniata</taxon>
        <taxon>Vertebrata</taxon>
        <taxon>Euteleostomi</taxon>
        <taxon>Mammalia</taxon>
        <taxon>Eutheria</taxon>
        <taxon>Laurasiatheria</taxon>
        <taxon>Chiroptera</taxon>
        <taxon>Yinpterochiroptera</taxon>
        <taxon>Pteropodoidea</taxon>
        <taxon>Pteropodidae</taxon>
        <taxon>Rousettinae</taxon>
        <taxon>Rousettus</taxon>
    </lineage>
</organism>
<keyword evidence="6" id="KW-0675">Receptor</keyword>
<dbReference type="Pfam" id="PF09240">
    <property type="entry name" value="IL6Ra-bind"/>
    <property type="match status" value="1"/>
</dbReference>
<dbReference type="Gene3D" id="2.60.40.10">
    <property type="entry name" value="Immunoglobulins"/>
    <property type="match status" value="2"/>
</dbReference>
<dbReference type="Proteomes" id="UP000593571">
    <property type="component" value="Unassembled WGS sequence"/>
</dbReference>
<evidence type="ECO:0000313" key="13">
    <source>
        <dbReference type="Proteomes" id="UP000593571"/>
    </source>
</evidence>
<evidence type="ECO:0008006" key="14">
    <source>
        <dbReference type="Google" id="ProtNLM"/>
    </source>
</evidence>
<evidence type="ECO:0000256" key="5">
    <source>
        <dbReference type="ARBA" id="ARBA00023136"/>
    </source>
</evidence>
<feature type="transmembrane region" description="Helical" evidence="8">
    <location>
        <begin position="301"/>
        <end position="325"/>
    </location>
</feature>
<keyword evidence="7" id="KW-0325">Glycoprotein</keyword>
<dbReference type="InterPro" id="IPR036116">
    <property type="entry name" value="FN3_sf"/>
</dbReference>
<comment type="subcellular location">
    <subcellularLocation>
        <location evidence="1">Membrane</location>
        <topology evidence="1">Single-pass type I membrane protein</topology>
    </subcellularLocation>
</comment>
<feature type="chain" id="PRO_5029908210" description="Interleukin 3 receptor subunit alpha" evidence="9">
    <location>
        <begin position="16"/>
        <end position="378"/>
    </location>
</feature>
<dbReference type="InterPro" id="IPR015321">
    <property type="entry name" value="TypeI_recpt_CBD"/>
</dbReference>
<accession>A0A7J8B8E1</accession>
<dbReference type="PANTHER" id="PTHR23037:SF46">
    <property type="entry name" value="INTERLEUKIN 5 RECEPTOR SUBUNIT ALPHA"/>
    <property type="match status" value="1"/>
</dbReference>
<evidence type="ECO:0000256" key="6">
    <source>
        <dbReference type="ARBA" id="ARBA00023170"/>
    </source>
</evidence>
<keyword evidence="13" id="KW-1185">Reference proteome</keyword>
<dbReference type="Gene3D" id="2.60.40.3850">
    <property type="match status" value="1"/>
</dbReference>
<evidence type="ECO:0000256" key="1">
    <source>
        <dbReference type="ARBA" id="ARBA00004479"/>
    </source>
</evidence>
<dbReference type="AlphaFoldDB" id="A0A7J8B8E1"/>
<evidence type="ECO:0000256" key="8">
    <source>
        <dbReference type="SAM" id="Phobius"/>
    </source>
</evidence>
<dbReference type="Pfam" id="PF18611">
    <property type="entry name" value="IL3Ra_N"/>
    <property type="match status" value="1"/>
</dbReference>
<keyword evidence="5 8" id="KW-0472">Membrane</keyword>
<dbReference type="PROSITE" id="PS01356">
    <property type="entry name" value="HEMATOPO_REC_S_F2"/>
    <property type="match status" value="1"/>
</dbReference>
<feature type="signal peptide" evidence="9">
    <location>
        <begin position="1"/>
        <end position="15"/>
    </location>
</feature>
<dbReference type="GO" id="GO:0009897">
    <property type="term" value="C:external side of plasma membrane"/>
    <property type="evidence" value="ECO:0007669"/>
    <property type="project" value="TreeGrafter"/>
</dbReference>
<evidence type="ECO:0000256" key="2">
    <source>
        <dbReference type="ARBA" id="ARBA00022692"/>
    </source>
</evidence>
<feature type="domain" description="IL-3 receptor alpha chain N-terminal" evidence="11">
    <location>
        <begin position="27"/>
        <end position="100"/>
    </location>
</feature>
<name>A0A7J8B8E1_ROUAE</name>
<dbReference type="EMBL" id="JACASE010000019">
    <property type="protein sequence ID" value="KAF6394726.1"/>
    <property type="molecule type" value="Genomic_DNA"/>
</dbReference>
<evidence type="ECO:0000256" key="9">
    <source>
        <dbReference type="SAM" id="SignalP"/>
    </source>
</evidence>
<keyword evidence="3 9" id="KW-0732">Signal</keyword>
<dbReference type="SUPFAM" id="SSF49265">
    <property type="entry name" value="Fibronectin type III"/>
    <property type="match status" value="2"/>
</dbReference>
<dbReference type="InterPro" id="IPR040907">
    <property type="entry name" value="IL3Ra_N"/>
</dbReference>
<keyword evidence="4 8" id="KW-1133">Transmembrane helix</keyword>
<dbReference type="InterPro" id="IPR013783">
    <property type="entry name" value="Ig-like_fold"/>
</dbReference>